<organism evidence="1 2">
    <name type="scientific">Oribacterium sinus</name>
    <dbReference type="NCBI Taxonomy" id="237576"/>
    <lineage>
        <taxon>Bacteria</taxon>
        <taxon>Bacillati</taxon>
        <taxon>Bacillota</taxon>
        <taxon>Clostridia</taxon>
        <taxon>Lachnospirales</taxon>
        <taxon>Lachnospiraceae</taxon>
        <taxon>Oribacterium</taxon>
    </lineage>
</organism>
<dbReference type="EMBL" id="JABZRB010000010">
    <property type="protein sequence ID" value="MBF1304421.1"/>
    <property type="molecule type" value="Genomic_DNA"/>
</dbReference>
<accession>A0A930DVA8</accession>
<evidence type="ECO:0000313" key="2">
    <source>
        <dbReference type="Proteomes" id="UP000780721"/>
    </source>
</evidence>
<gene>
    <name evidence="1" type="ORF">HXM91_00850</name>
</gene>
<protein>
    <submittedName>
        <fullName evidence="1">Uncharacterized protein</fullName>
    </submittedName>
</protein>
<comment type="caution">
    <text evidence="1">The sequence shown here is derived from an EMBL/GenBank/DDBJ whole genome shotgun (WGS) entry which is preliminary data.</text>
</comment>
<sequence>MKTYATIIAKTGRTVKACMQKNKGNTEINNSIKTGENTEIAFCGKIFLLMV</sequence>
<evidence type="ECO:0000313" key="1">
    <source>
        <dbReference type="EMBL" id="MBF1304421.1"/>
    </source>
</evidence>
<dbReference type="AlphaFoldDB" id="A0A930DVA8"/>
<dbReference type="Proteomes" id="UP000780721">
    <property type="component" value="Unassembled WGS sequence"/>
</dbReference>
<proteinExistence type="predicted"/>
<reference evidence="1" key="1">
    <citation type="submission" date="2020-04" db="EMBL/GenBank/DDBJ databases">
        <title>Deep metagenomics examines the oral microbiome during advanced dental caries in children, revealing novel taxa and co-occurrences with host molecules.</title>
        <authorList>
            <person name="Baker J.L."/>
            <person name="Morton J.T."/>
            <person name="Dinis M."/>
            <person name="Alvarez R."/>
            <person name="Tran N.C."/>
            <person name="Knight R."/>
            <person name="Edlund A."/>
        </authorList>
    </citation>
    <scope>NUCLEOTIDE SEQUENCE</scope>
    <source>
        <strain evidence="1">JCVI_48_bin.5</strain>
    </source>
</reference>
<name>A0A930DVA8_9FIRM</name>